<dbReference type="Proteomes" id="UP000061569">
    <property type="component" value="Chromosome"/>
</dbReference>
<dbReference type="PATRIC" id="fig|69.6.peg.4364"/>
<dbReference type="EMBL" id="CP013140">
    <property type="protein sequence ID" value="ALN59767.1"/>
    <property type="molecule type" value="Genomic_DNA"/>
</dbReference>
<accession>A0A0S2DMA6</accession>
<dbReference type="AlphaFoldDB" id="A0A0S2DMA6"/>
<evidence type="ECO:0000313" key="3">
    <source>
        <dbReference type="Proteomes" id="UP000061569"/>
    </source>
</evidence>
<reference evidence="2 3" key="1">
    <citation type="submission" date="2015-11" db="EMBL/GenBank/DDBJ databases">
        <title>Genome sequences of Lysobacter enzymogenes strain C3 and Lysobacter antibioticus ATCC 29479.</title>
        <authorList>
            <person name="Kobayashi D.Y."/>
        </authorList>
    </citation>
    <scope>NUCLEOTIDE SEQUENCE [LARGE SCALE GENOMIC DNA]</scope>
    <source>
        <strain evidence="2 3">C3</strain>
    </source>
</reference>
<name>A0A0S2DMA6_LYSEN</name>
<gene>
    <name evidence="2" type="ORF">GLE_4426</name>
</gene>
<sequence>MSEVFVLQHLYRACDGDEESKLLGVYSSRQLAHRAAERFGRQPGFREYAEIVSDGDGDGFYIQAYRLDQDSDGGWSEGFVRE</sequence>
<protein>
    <recommendedName>
        <fullName evidence="1">DUF7336 domain-containing protein</fullName>
    </recommendedName>
</protein>
<organism evidence="2 3">
    <name type="scientific">Lysobacter enzymogenes</name>
    <dbReference type="NCBI Taxonomy" id="69"/>
    <lineage>
        <taxon>Bacteria</taxon>
        <taxon>Pseudomonadati</taxon>
        <taxon>Pseudomonadota</taxon>
        <taxon>Gammaproteobacteria</taxon>
        <taxon>Lysobacterales</taxon>
        <taxon>Lysobacteraceae</taxon>
        <taxon>Lysobacter</taxon>
    </lineage>
</organism>
<evidence type="ECO:0000313" key="2">
    <source>
        <dbReference type="EMBL" id="ALN59767.1"/>
    </source>
</evidence>
<feature type="domain" description="DUF7336" evidence="1">
    <location>
        <begin position="4"/>
        <end position="68"/>
    </location>
</feature>
<dbReference type="Pfam" id="PF24024">
    <property type="entry name" value="DUF7336"/>
    <property type="match status" value="1"/>
</dbReference>
<dbReference type="KEGG" id="lez:GLE_4426"/>
<evidence type="ECO:0000259" key="1">
    <source>
        <dbReference type="Pfam" id="PF24024"/>
    </source>
</evidence>
<proteinExistence type="predicted"/>
<dbReference type="OrthoDB" id="1453790at2"/>
<dbReference type="InterPro" id="IPR055760">
    <property type="entry name" value="DUF7336"/>
</dbReference>